<sequence length="38" mass="4083">MSLVQQLVALESNIFGGSAFSVFQRQAIKLGLASQIDD</sequence>
<name>A0ABQ0JII3_9VIBR</name>
<reference evidence="2" key="1">
    <citation type="submission" date="2014-09" db="EMBL/GenBank/DDBJ databases">
        <title>Vibrio variabilis JCM 19239. (C206) whole genome shotgun sequence.</title>
        <authorList>
            <person name="Sawabe T."/>
            <person name="Meirelles P."/>
            <person name="Nakanishi M."/>
            <person name="Sayaka M."/>
            <person name="Hattori M."/>
            <person name="Ohkuma M."/>
        </authorList>
    </citation>
    <scope>NUCLEOTIDE SEQUENCE [LARGE SCALE GENOMIC DNA]</scope>
    <source>
        <strain evidence="2">JCM 19239</strain>
    </source>
</reference>
<evidence type="ECO:0000313" key="1">
    <source>
        <dbReference type="EMBL" id="GAL28554.1"/>
    </source>
</evidence>
<proteinExistence type="predicted"/>
<accession>A0ABQ0JII3</accession>
<comment type="caution">
    <text evidence="1">The sequence shown here is derived from an EMBL/GenBank/DDBJ whole genome shotgun (WGS) entry which is preliminary data.</text>
</comment>
<protein>
    <submittedName>
        <fullName evidence="1">Uncharacterized protein</fullName>
    </submittedName>
</protein>
<organism evidence="1 2">
    <name type="scientific">Vibrio variabilis</name>
    <dbReference type="NCBI Taxonomy" id="990271"/>
    <lineage>
        <taxon>Bacteria</taxon>
        <taxon>Pseudomonadati</taxon>
        <taxon>Pseudomonadota</taxon>
        <taxon>Gammaproteobacteria</taxon>
        <taxon>Vibrionales</taxon>
        <taxon>Vibrionaceae</taxon>
        <taxon>Vibrio</taxon>
    </lineage>
</organism>
<keyword evidence="2" id="KW-1185">Reference proteome</keyword>
<dbReference type="EMBL" id="BBMS01000045">
    <property type="protein sequence ID" value="GAL28554.1"/>
    <property type="molecule type" value="Genomic_DNA"/>
</dbReference>
<gene>
    <name evidence="1" type="ORF">JCM19239_3231</name>
</gene>
<reference evidence="2" key="2">
    <citation type="submission" date="2014-09" db="EMBL/GenBank/DDBJ databases">
        <authorList>
            <consortium name="NBRP consortium"/>
            <person name="Sawabe T."/>
            <person name="Meirelles P."/>
            <person name="Nakanishi M."/>
            <person name="Sayaka M."/>
            <person name="Hattori M."/>
            <person name="Ohkuma M."/>
        </authorList>
    </citation>
    <scope>NUCLEOTIDE SEQUENCE [LARGE SCALE GENOMIC DNA]</scope>
    <source>
        <strain evidence="2">JCM 19239</strain>
    </source>
</reference>
<dbReference type="Proteomes" id="UP000029223">
    <property type="component" value="Unassembled WGS sequence"/>
</dbReference>
<evidence type="ECO:0000313" key="2">
    <source>
        <dbReference type="Proteomes" id="UP000029223"/>
    </source>
</evidence>